<dbReference type="EMBL" id="BAABJR010000002">
    <property type="protein sequence ID" value="GAA5204877.1"/>
    <property type="molecule type" value="Genomic_DNA"/>
</dbReference>
<protein>
    <recommendedName>
        <fullName evidence="4">Repetin</fullName>
    </recommendedName>
</protein>
<comment type="caution">
    <text evidence="2">The sequence shown here is derived from an EMBL/GenBank/DDBJ whole genome shotgun (WGS) entry which is preliminary data.</text>
</comment>
<organism evidence="2 3">
    <name type="scientific">Streptomyces thinghirensis</name>
    <dbReference type="NCBI Taxonomy" id="551547"/>
    <lineage>
        <taxon>Bacteria</taxon>
        <taxon>Bacillati</taxon>
        <taxon>Actinomycetota</taxon>
        <taxon>Actinomycetes</taxon>
        <taxon>Kitasatosporales</taxon>
        <taxon>Streptomycetaceae</taxon>
        <taxon>Streptomyces</taxon>
    </lineage>
</organism>
<evidence type="ECO:0008006" key="4">
    <source>
        <dbReference type="Google" id="ProtNLM"/>
    </source>
</evidence>
<dbReference type="Proteomes" id="UP001499878">
    <property type="component" value="Unassembled WGS sequence"/>
</dbReference>
<keyword evidence="3" id="KW-1185">Reference proteome</keyword>
<proteinExistence type="predicted"/>
<evidence type="ECO:0000256" key="1">
    <source>
        <dbReference type="SAM" id="SignalP"/>
    </source>
</evidence>
<dbReference type="RefSeq" id="WP_345626833.1">
    <property type="nucleotide sequence ID" value="NZ_BAABJR010000002.1"/>
</dbReference>
<keyword evidence="1" id="KW-0732">Signal</keyword>
<name>A0ABP9SW44_9ACTN</name>
<evidence type="ECO:0000313" key="2">
    <source>
        <dbReference type="EMBL" id="GAA5204877.1"/>
    </source>
</evidence>
<gene>
    <name evidence="2" type="ORF">GCM10023323_09880</name>
</gene>
<evidence type="ECO:0000313" key="3">
    <source>
        <dbReference type="Proteomes" id="UP001499878"/>
    </source>
</evidence>
<sequence length="209" mass="21682">MASLSLSARRTATATVAALVAGLTLCASSIASSAEQRTDHRRPGAARIVGSGDFVLPYLNDNDVRSFSFDAVAAPYSTPRPGLPTGLPVDARGTVRISHHSADQNVTYTFDGQVECLVTGPNTATVTALITKVSHEETGLLGKRVGLSVHDGGKGGKADRVGFSWNGVNLLPNGEDAEVGTCMAPAPYAPVVRGGYTVTHAELAPFPRP</sequence>
<accession>A0ABP9SW44</accession>
<feature type="chain" id="PRO_5045707919" description="Repetin" evidence="1">
    <location>
        <begin position="34"/>
        <end position="209"/>
    </location>
</feature>
<feature type="signal peptide" evidence="1">
    <location>
        <begin position="1"/>
        <end position="33"/>
    </location>
</feature>
<reference evidence="3" key="1">
    <citation type="journal article" date="2019" name="Int. J. Syst. Evol. Microbiol.">
        <title>The Global Catalogue of Microorganisms (GCM) 10K type strain sequencing project: providing services to taxonomists for standard genome sequencing and annotation.</title>
        <authorList>
            <consortium name="The Broad Institute Genomics Platform"/>
            <consortium name="The Broad Institute Genome Sequencing Center for Infectious Disease"/>
            <person name="Wu L."/>
            <person name="Ma J."/>
        </authorList>
    </citation>
    <scope>NUCLEOTIDE SEQUENCE [LARGE SCALE GENOMIC DNA]</scope>
    <source>
        <strain evidence="3">JCM 18306</strain>
    </source>
</reference>